<sequence>MSTNLKVIDLGSNSVRLRITKILDDGQTELLRYEKEYVRLSENMGPERTLKEEPMARTLKALKDFKEIYDQFDGEIIAVATAAVRQATNQRDFLERVEQEVGLTIQVISGKREAYLDYLGVSRTLPLENGIIIDTGGASMELILVDQGQAEETVSLPIGSVLLSQRYHLGDQVSAADLYDAVIKVDEVLSSQRWLSRARHTRVVALGGSNRALAKMYRWRLSAGEDVPLPVHGLTMQTVDAYEMMDDLLRMDREQRGKVRGVSTARADVIIGGLLPIMALLRQLNMKQVMFSSNGLREGLLFEYIDQKFGAFVPTGLN</sequence>
<name>A0ABD0AL07_LIMFE</name>
<dbReference type="InterPro" id="IPR003695">
    <property type="entry name" value="Ppx_GppA_N"/>
</dbReference>
<dbReference type="PANTHER" id="PTHR30005:SF0">
    <property type="entry name" value="RETROGRADE REGULATION PROTEIN 2"/>
    <property type="match status" value="1"/>
</dbReference>
<comment type="caution">
    <text evidence="3">The sequence shown here is derived from an EMBL/GenBank/DDBJ whole genome shotgun (WGS) entry which is preliminary data.</text>
</comment>
<feature type="domain" description="Ppx/GppA phosphatase N-terminal" evidence="2">
    <location>
        <begin position="25"/>
        <end position="305"/>
    </location>
</feature>
<dbReference type="InterPro" id="IPR050273">
    <property type="entry name" value="GppA/Ppx_hydrolase"/>
</dbReference>
<dbReference type="Pfam" id="PF02541">
    <property type="entry name" value="Ppx-GppA"/>
    <property type="match status" value="1"/>
</dbReference>
<protein>
    <submittedName>
        <fullName evidence="3">Exopolyphosphatase</fullName>
    </submittedName>
</protein>
<accession>A0ABD0AL07</accession>
<dbReference type="AlphaFoldDB" id="A0ABD0AL07"/>
<dbReference type="Gene3D" id="3.30.420.150">
    <property type="entry name" value="Exopolyphosphatase. Domain 2"/>
    <property type="match status" value="1"/>
</dbReference>
<dbReference type="EMBL" id="BOLH01000008">
    <property type="protein sequence ID" value="GIC71989.1"/>
    <property type="molecule type" value="Genomic_DNA"/>
</dbReference>
<dbReference type="RefSeq" id="WP_057194437.1">
    <property type="nucleotide sequence ID" value="NZ_BOLH01000008.1"/>
</dbReference>
<dbReference type="SUPFAM" id="SSF53067">
    <property type="entry name" value="Actin-like ATPase domain"/>
    <property type="match status" value="2"/>
</dbReference>
<dbReference type="InterPro" id="IPR043129">
    <property type="entry name" value="ATPase_NBD"/>
</dbReference>
<evidence type="ECO:0000313" key="4">
    <source>
        <dbReference type="Proteomes" id="UP000653631"/>
    </source>
</evidence>
<evidence type="ECO:0000259" key="2">
    <source>
        <dbReference type="Pfam" id="PF02541"/>
    </source>
</evidence>
<evidence type="ECO:0000256" key="1">
    <source>
        <dbReference type="ARBA" id="ARBA00007125"/>
    </source>
</evidence>
<gene>
    <name evidence="3" type="primary">ppx2</name>
    <name evidence="3" type="ORF">LF01B1_10040</name>
</gene>
<evidence type="ECO:0000313" key="3">
    <source>
        <dbReference type="EMBL" id="GIC71989.1"/>
    </source>
</evidence>
<dbReference type="Gene3D" id="3.30.420.40">
    <property type="match status" value="1"/>
</dbReference>
<organism evidence="3 4">
    <name type="scientific">Limosilactobacillus fermentum</name>
    <name type="common">Lactobacillus fermentum</name>
    <dbReference type="NCBI Taxonomy" id="1613"/>
    <lineage>
        <taxon>Bacteria</taxon>
        <taxon>Bacillati</taxon>
        <taxon>Bacillota</taxon>
        <taxon>Bacilli</taxon>
        <taxon>Lactobacillales</taxon>
        <taxon>Lactobacillaceae</taxon>
        <taxon>Limosilactobacillus</taxon>
    </lineage>
</organism>
<dbReference type="CDD" id="cd24052">
    <property type="entry name" value="ASKHA_NBD_HpPPX-GppA-like"/>
    <property type="match status" value="1"/>
</dbReference>
<dbReference type="PANTHER" id="PTHR30005">
    <property type="entry name" value="EXOPOLYPHOSPHATASE"/>
    <property type="match status" value="1"/>
</dbReference>
<dbReference type="Proteomes" id="UP000653631">
    <property type="component" value="Unassembled WGS sequence"/>
</dbReference>
<comment type="similarity">
    <text evidence="1">Belongs to the GppA/Ppx family.</text>
</comment>
<proteinExistence type="inferred from homology"/>
<reference evidence="3 4" key="1">
    <citation type="submission" date="2021-01" db="EMBL/GenBank/DDBJ databases">
        <title>Development of a method for detection of lactic acid bacteria that cause putrefactive shochu mash.</title>
        <authorList>
            <person name="Takashita H."/>
            <person name="Fujihara E."/>
            <person name="Takayama K."/>
            <person name="Yamamoto H."/>
            <person name="Mizutani M."/>
            <person name="Kajiwara Y."/>
        </authorList>
    </citation>
    <scope>NUCLEOTIDE SEQUENCE [LARGE SCALE GENOMIC DNA]</scope>
    <source>
        <strain evidence="3 4">01-B1</strain>
    </source>
</reference>